<evidence type="ECO:0000256" key="4">
    <source>
        <dbReference type="ARBA" id="ARBA00022448"/>
    </source>
</evidence>
<protein>
    <submittedName>
        <fullName evidence="11">ATP synthase F1 subunit epsilon</fullName>
    </submittedName>
</protein>
<evidence type="ECO:0000256" key="9">
    <source>
        <dbReference type="RuleBase" id="RU003656"/>
    </source>
</evidence>
<dbReference type="NCBIfam" id="TIGR01216">
    <property type="entry name" value="ATP_synt_epsi"/>
    <property type="match status" value="1"/>
</dbReference>
<keyword evidence="6" id="KW-0472">Membrane</keyword>
<evidence type="ECO:0000256" key="8">
    <source>
        <dbReference type="ARBA" id="ARBA00023310"/>
    </source>
</evidence>
<keyword evidence="4 9" id="KW-0813">Transport</keyword>
<dbReference type="PANTHER" id="PTHR13822:SF10">
    <property type="entry name" value="ATP SYNTHASE EPSILON CHAIN, CHLOROPLASTIC"/>
    <property type="match status" value="1"/>
</dbReference>
<dbReference type="Pfam" id="PF02823">
    <property type="entry name" value="ATP-synt_DE_N"/>
    <property type="match status" value="1"/>
</dbReference>
<comment type="subcellular location">
    <subcellularLocation>
        <location evidence="2">Endomembrane system</location>
        <topology evidence="2">Peripheral membrane protein</topology>
    </subcellularLocation>
</comment>
<evidence type="ECO:0000313" key="12">
    <source>
        <dbReference type="Proteomes" id="UP000714420"/>
    </source>
</evidence>
<keyword evidence="12" id="KW-1185">Reference proteome</keyword>
<proteinExistence type="inferred from homology"/>
<dbReference type="RefSeq" id="WP_172273842.1">
    <property type="nucleotide sequence ID" value="NZ_CASGMU010000002.1"/>
</dbReference>
<reference evidence="11 12" key="1">
    <citation type="submission" date="2020-05" db="EMBL/GenBank/DDBJ databases">
        <title>Distinct polysaccharide utilization as determinants for interspecies competition between intestinal Prevotella spp.</title>
        <authorList>
            <person name="Galvez E.J.C."/>
            <person name="Iljazovic A."/>
            <person name="Strowig T."/>
        </authorList>
    </citation>
    <scope>NUCLEOTIDE SEQUENCE [LARGE SCALE GENOMIC DNA]</scope>
    <source>
        <strain evidence="11 12">PMUR</strain>
    </source>
</reference>
<dbReference type="Gene3D" id="2.60.15.10">
    <property type="entry name" value="F0F1 ATP synthase delta/epsilon subunit, N-terminal"/>
    <property type="match status" value="1"/>
</dbReference>
<evidence type="ECO:0000256" key="6">
    <source>
        <dbReference type="ARBA" id="ARBA00023136"/>
    </source>
</evidence>
<keyword evidence="7 9" id="KW-0139">CF(1)</keyword>
<feature type="domain" description="ATP synthase F1 complex delta/epsilon subunit N-terminal" evidence="10">
    <location>
        <begin position="3"/>
        <end position="79"/>
    </location>
</feature>
<evidence type="ECO:0000256" key="3">
    <source>
        <dbReference type="ARBA" id="ARBA00005712"/>
    </source>
</evidence>
<dbReference type="CDD" id="cd12152">
    <property type="entry name" value="F1-ATPase_delta"/>
    <property type="match status" value="1"/>
</dbReference>
<evidence type="ECO:0000256" key="1">
    <source>
        <dbReference type="ARBA" id="ARBA00003543"/>
    </source>
</evidence>
<evidence type="ECO:0000256" key="5">
    <source>
        <dbReference type="ARBA" id="ARBA00023065"/>
    </source>
</evidence>
<dbReference type="InterPro" id="IPR036771">
    <property type="entry name" value="ATPsynth_dsu/esu_N"/>
</dbReference>
<accession>A0ABX2AN94</accession>
<comment type="function">
    <text evidence="1">Produces ATP from ADP in the presence of a proton gradient across the membrane.</text>
</comment>
<organism evidence="11 12">
    <name type="scientific">Xylanibacter muris</name>
    <dbReference type="NCBI Taxonomy" id="2736290"/>
    <lineage>
        <taxon>Bacteria</taxon>
        <taxon>Pseudomonadati</taxon>
        <taxon>Bacteroidota</taxon>
        <taxon>Bacteroidia</taxon>
        <taxon>Bacteroidales</taxon>
        <taxon>Prevotellaceae</taxon>
        <taxon>Xylanibacter</taxon>
    </lineage>
</organism>
<dbReference type="SUPFAM" id="SSF51344">
    <property type="entry name" value="Epsilon subunit of F1F0-ATP synthase N-terminal domain"/>
    <property type="match status" value="1"/>
</dbReference>
<evidence type="ECO:0000256" key="2">
    <source>
        <dbReference type="ARBA" id="ARBA00004184"/>
    </source>
</evidence>
<evidence type="ECO:0000256" key="7">
    <source>
        <dbReference type="ARBA" id="ARBA00023196"/>
    </source>
</evidence>
<evidence type="ECO:0000313" key="11">
    <source>
        <dbReference type="EMBL" id="NPD91406.1"/>
    </source>
</evidence>
<comment type="similarity">
    <text evidence="3 9">Belongs to the ATPase epsilon chain family.</text>
</comment>
<dbReference type="InterPro" id="IPR001469">
    <property type="entry name" value="ATP_synth_F1_dsu/esu"/>
</dbReference>
<sequence length="81" mass="8692">MSLKLIIVSPERVEFNGEVESVTVPGIMGEFQVLPNHAPLISSLENGRVVYKDALGMHGLSIAGGFIEVQKNTVSVCVELP</sequence>
<dbReference type="InterPro" id="IPR020546">
    <property type="entry name" value="ATP_synth_F1_dsu/esu_N"/>
</dbReference>
<evidence type="ECO:0000259" key="10">
    <source>
        <dbReference type="Pfam" id="PF02823"/>
    </source>
</evidence>
<gene>
    <name evidence="11" type="primary">atpC</name>
    <name evidence="11" type="ORF">HPS56_03405</name>
</gene>
<dbReference type="EMBL" id="JABKKF010000002">
    <property type="protein sequence ID" value="NPD91406.1"/>
    <property type="molecule type" value="Genomic_DNA"/>
</dbReference>
<dbReference type="PANTHER" id="PTHR13822">
    <property type="entry name" value="ATP SYNTHASE DELTA/EPSILON CHAIN"/>
    <property type="match status" value="1"/>
</dbReference>
<name>A0ABX2AN94_9BACT</name>
<keyword evidence="8 9" id="KW-0066">ATP synthesis</keyword>
<comment type="caution">
    <text evidence="11">The sequence shown here is derived from an EMBL/GenBank/DDBJ whole genome shotgun (WGS) entry which is preliminary data.</text>
</comment>
<dbReference type="Proteomes" id="UP000714420">
    <property type="component" value="Unassembled WGS sequence"/>
</dbReference>
<keyword evidence="5 9" id="KW-0406">Ion transport</keyword>
<comment type="subunit">
    <text evidence="9">F-type ATPases have 2 components, CF(1) - the catalytic core - and CF(0) - the membrane proton channel. CF(1) has five subunits: alpha(3), beta(3), gamma(1), delta(1), epsilon(1). CF(0) has three main subunits: a, b and c.</text>
</comment>